<protein>
    <submittedName>
        <fullName evidence="1">DUF3383 family protein</fullName>
    </submittedName>
</protein>
<keyword evidence="2" id="KW-1185">Reference proteome</keyword>
<reference evidence="2" key="1">
    <citation type="journal article" date="2019" name="Int. J. Syst. Evol. Microbiol.">
        <title>The Global Catalogue of Microorganisms (GCM) 10K type strain sequencing project: providing services to taxonomists for standard genome sequencing and annotation.</title>
        <authorList>
            <consortium name="The Broad Institute Genomics Platform"/>
            <consortium name="The Broad Institute Genome Sequencing Center for Infectious Disease"/>
            <person name="Wu L."/>
            <person name="Ma J."/>
        </authorList>
    </citation>
    <scope>NUCLEOTIDE SEQUENCE [LARGE SCALE GENOMIC DNA]</scope>
    <source>
        <strain evidence="2">CCUG 54950</strain>
    </source>
</reference>
<dbReference type="InterPro" id="IPR021808">
    <property type="entry name" value="DUF3383"/>
</dbReference>
<comment type="caution">
    <text evidence="1">The sequence shown here is derived from an EMBL/GenBank/DDBJ whole genome shotgun (WGS) entry which is preliminary data.</text>
</comment>
<evidence type="ECO:0000313" key="2">
    <source>
        <dbReference type="Proteomes" id="UP001597233"/>
    </source>
</evidence>
<dbReference type="Proteomes" id="UP001597233">
    <property type="component" value="Unassembled WGS sequence"/>
</dbReference>
<proteinExistence type="predicted"/>
<dbReference type="EMBL" id="JBHUEH010000021">
    <property type="protein sequence ID" value="MFD1886827.1"/>
    <property type="molecule type" value="Genomic_DNA"/>
</dbReference>
<gene>
    <name evidence="1" type="ORF">ACFSC9_15020</name>
</gene>
<dbReference type="RefSeq" id="WP_377781581.1">
    <property type="nucleotide sequence ID" value="NZ_JBHUEH010000021.1"/>
</dbReference>
<accession>A0ABW4RKJ0</accession>
<name>A0ABW4RKJ0_9BACL</name>
<dbReference type="Pfam" id="PF11863">
    <property type="entry name" value="DUF3383"/>
    <property type="match status" value="1"/>
</dbReference>
<evidence type="ECO:0000313" key="1">
    <source>
        <dbReference type="EMBL" id="MFD1886827.1"/>
    </source>
</evidence>
<organism evidence="1 2">
    <name type="scientific">Paenibacillus wenxiniae</name>
    <dbReference type="NCBI Taxonomy" id="1636843"/>
    <lineage>
        <taxon>Bacteria</taxon>
        <taxon>Bacillati</taxon>
        <taxon>Bacillota</taxon>
        <taxon>Bacilli</taxon>
        <taxon>Bacillales</taxon>
        <taxon>Paenibacillaceae</taxon>
        <taxon>Paenibacillus</taxon>
    </lineage>
</organism>
<sequence>MTLSNLNDVTVVIDIQRPTPKTGLGRPLIIGSSGAATGKDYKIYYELSAVLADFANTTEVYKAAYALFNQGDNSPESIAIMLYPTGATLVDWLPTIFAKDWYYLVSTDRTAANIIAIADAVALDNTRQFFAASSSKTDLANYLAKKWKRTTVFYHTNIANYPDAALVGQAGSFEAGSATWKFQPLNGIVALDMTRTELEAIHALGAITYVTKAGDDVTSEGKTVSGEYIDIVQSQDWLIMNIELAVQKLFNRASAAGSKIPYDNRGIAQIEGEVRVVLKRADENEMIAHDDDGLPLYSTTFKTRSQVDPADREAREYKGGSFEFELAGAIHKTKITGLIRL</sequence>